<comment type="subcellular location">
    <subcellularLocation>
        <location evidence="1">Cell membrane</location>
    </subcellularLocation>
</comment>
<dbReference type="OrthoDB" id="195015at2759"/>
<evidence type="ECO:0000256" key="5">
    <source>
        <dbReference type="ARBA" id="ARBA00022989"/>
    </source>
</evidence>
<evidence type="ECO:0000313" key="10">
    <source>
        <dbReference type="Proteomes" id="UP000009046"/>
    </source>
</evidence>
<evidence type="ECO:0000313" key="8">
    <source>
        <dbReference type="EMBL" id="EEB20389.1"/>
    </source>
</evidence>
<comment type="similarity">
    <text evidence="2">Belongs to the CD36 family.</text>
</comment>
<keyword evidence="3" id="KW-1003">Cell membrane</keyword>
<keyword evidence="7" id="KW-0325">Glycoprotein</keyword>
<dbReference type="GeneID" id="8239788"/>
<dbReference type="AlphaFoldDB" id="E0W433"/>
<sequence length="309" mass="35929">MKIFIYNVTNFEDVKNGFKPILMKIGPYVYKEKNEKIFLTGKSLKENCDTLNYKIKNTIKFNNKESGNLTETDVIITVNIPHVVLSLLSGRNTESDFIEIDTGLSDYKMAGKILSVNNFNVTSNKFLENLSDGFKFTIPLNEKNLLNVLQRDACRYVPTENSFKFYHDDDNDNNNDTENDFFQIFPCHLRLLFEAGKLLENFNLERDELENSHRMDLNSFAGFFITPSFPHRNFDGINVKVKNYLKKNEVDAYYDVEPDFGLTMKKFVRIQFNLEIKENVENVKSKREFPTVMDGEKLTASNDIEKSFP</sequence>
<reference evidence="8" key="2">
    <citation type="submission" date="2007-04" db="EMBL/GenBank/DDBJ databases">
        <title>The genome of the human body louse.</title>
        <authorList>
            <consortium name="The Human Body Louse Genome Consortium"/>
            <person name="Kirkness E."/>
            <person name="Walenz B."/>
            <person name="Hass B."/>
            <person name="Bruggner R."/>
            <person name="Strausberg R."/>
        </authorList>
    </citation>
    <scope>NUCLEOTIDE SEQUENCE</scope>
    <source>
        <strain evidence="8">USDA</strain>
    </source>
</reference>
<evidence type="ECO:0000256" key="6">
    <source>
        <dbReference type="ARBA" id="ARBA00023136"/>
    </source>
</evidence>
<dbReference type="GO" id="GO:0005737">
    <property type="term" value="C:cytoplasm"/>
    <property type="evidence" value="ECO:0007669"/>
    <property type="project" value="TreeGrafter"/>
</dbReference>
<evidence type="ECO:0000256" key="3">
    <source>
        <dbReference type="ARBA" id="ARBA00022475"/>
    </source>
</evidence>
<dbReference type="CTD" id="8239788"/>
<dbReference type="GO" id="GO:0005886">
    <property type="term" value="C:plasma membrane"/>
    <property type="evidence" value="ECO:0007669"/>
    <property type="project" value="UniProtKB-SubCell"/>
</dbReference>
<evidence type="ECO:0000256" key="4">
    <source>
        <dbReference type="ARBA" id="ARBA00022692"/>
    </source>
</evidence>
<evidence type="ECO:0000256" key="7">
    <source>
        <dbReference type="ARBA" id="ARBA00023180"/>
    </source>
</evidence>
<dbReference type="Proteomes" id="UP000009046">
    <property type="component" value="Unassembled WGS sequence"/>
</dbReference>
<dbReference type="GO" id="GO:0005044">
    <property type="term" value="F:scavenger receptor activity"/>
    <property type="evidence" value="ECO:0007669"/>
    <property type="project" value="TreeGrafter"/>
</dbReference>
<evidence type="ECO:0000256" key="2">
    <source>
        <dbReference type="ARBA" id="ARBA00010532"/>
    </source>
</evidence>
<accession>E0W433</accession>
<dbReference type="PANTHER" id="PTHR11923">
    <property type="entry name" value="SCAVENGER RECEPTOR CLASS B TYPE-1 SR-B1"/>
    <property type="match status" value="1"/>
</dbReference>
<dbReference type="VEuPathDB" id="VectorBase:PHUM614610"/>
<dbReference type="InParanoid" id="E0W433"/>
<protein>
    <submittedName>
        <fullName evidence="8 9">Uncharacterized protein</fullName>
    </submittedName>
</protein>
<organism>
    <name type="scientific">Pediculus humanus subsp. corporis</name>
    <name type="common">Body louse</name>
    <dbReference type="NCBI Taxonomy" id="121224"/>
    <lineage>
        <taxon>Eukaryota</taxon>
        <taxon>Metazoa</taxon>
        <taxon>Ecdysozoa</taxon>
        <taxon>Arthropoda</taxon>
        <taxon>Hexapoda</taxon>
        <taxon>Insecta</taxon>
        <taxon>Pterygota</taxon>
        <taxon>Neoptera</taxon>
        <taxon>Paraneoptera</taxon>
        <taxon>Psocodea</taxon>
        <taxon>Troctomorpha</taxon>
        <taxon>Phthiraptera</taxon>
        <taxon>Anoplura</taxon>
        <taxon>Pediculidae</taxon>
        <taxon>Pediculus</taxon>
    </lineage>
</organism>
<keyword evidence="6" id="KW-0472">Membrane</keyword>
<dbReference type="KEGG" id="phu:Phum_PHUM614610"/>
<keyword evidence="10" id="KW-1185">Reference proteome</keyword>
<proteinExistence type="inferred from homology"/>
<evidence type="ECO:0000256" key="1">
    <source>
        <dbReference type="ARBA" id="ARBA00004236"/>
    </source>
</evidence>
<dbReference type="PANTHER" id="PTHR11923:SF93">
    <property type="entry name" value="GH07959P-RELATED"/>
    <property type="match status" value="1"/>
</dbReference>
<dbReference type="Pfam" id="PF01130">
    <property type="entry name" value="CD36"/>
    <property type="match status" value="1"/>
</dbReference>
<dbReference type="RefSeq" id="XP_002433127.1">
    <property type="nucleotide sequence ID" value="XM_002433082.1"/>
</dbReference>
<keyword evidence="4" id="KW-0812">Transmembrane</keyword>
<dbReference type="EMBL" id="DS235886">
    <property type="protein sequence ID" value="EEB20389.1"/>
    <property type="molecule type" value="Genomic_DNA"/>
</dbReference>
<dbReference type="InterPro" id="IPR002159">
    <property type="entry name" value="CD36_fam"/>
</dbReference>
<dbReference type="EMBL" id="AAZO01007514">
    <property type="status" value="NOT_ANNOTATED_CDS"/>
    <property type="molecule type" value="Genomic_DNA"/>
</dbReference>
<gene>
    <name evidence="9" type="primary">8239788</name>
    <name evidence="8" type="ORF">Phum_PHUM614610</name>
</gene>
<dbReference type="EnsemblMetazoa" id="PHUM614610-RA">
    <property type="protein sequence ID" value="PHUM614610-PA"/>
    <property type="gene ID" value="PHUM614610"/>
</dbReference>
<name>E0W433_PEDHC</name>
<dbReference type="HOGENOM" id="CLU_901098_0_0_1"/>
<keyword evidence="5" id="KW-1133">Transmembrane helix</keyword>
<reference evidence="9" key="3">
    <citation type="submission" date="2020-05" db="UniProtKB">
        <authorList>
            <consortium name="EnsemblMetazoa"/>
        </authorList>
    </citation>
    <scope>IDENTIFICATION</scope>
    <source>
        <strain evidence="9">USDA</strain>
    </source>
</reference>
<evidence type="ECO:0000313" key="9">
    <source>
        <dbReference type="EnsemblMetazoa" id="PHUM614610-PA"/>
    </source>
</evidence>
<reference evidence="8" key="1">
    <citation type="submission" date="2007-04" db="EMBL/GenBank/DDBJ databases">
        <title>Annotation of Pediculus humanus corporis strain USDA.</title>
        <authorList>
            <person name="Kirkness E."/>
            <person name="Hannick L."/>
            <person name="Hass B."/>
            <person name="Bruggner R."/>
            <person name="Lawson D."/>
            <person name="Bidwell S."/>
            <person name="Joardar V."/>
            <person name="Caler E."/>
            <person name="Walenz B."/>
            <person name="Inman J."/>
            <person name="Schobel S."/>
            <person name="Galinsky K."/>
            <person name="Amedeo P."/>
            <person name="Strausberg R."/>
        </authorList>
    </citation>
    <scope>NUCLEOTIDE SEQUENCE</scope>
    <source>
        <strain evidence="8">USDA</strain>
    </source>
</reference>